<dbReference type="CDD" id="cd00167">
    <property type="entry name" value="SANT"/>
    <property type="match status" value="1"/>
</dbReference>
<evidence type="ECO:0000256" key="5">
    <source>
        <dbReference type="SAM" id="MobiDB-lite"/>
    </source>
</evidence>
<evidence type="ECO:0000256" key="3">
    <source>
        <dbReference type="ARBA" id="ARBA00023163"/>
    </source>
</evidence>
<accession>A0ABD3MNW9</accession>
<dbReference type="NCBIfam" id="TIGR01557">
    <property type="entry name" value="myb_SHAQKYF"/>
    <property type="match status" value="1"/>
</dbReference>
<name>A0ABD3MNW9_9STRA</name>
<evidence type="ECO:0000259" key="6">
    <source>
        <dbReference type="PROSITE" id="PS50090"/>
    </source>
</evidence>
<dbReference type="SMART" id="SM00717">
    <property type="entry name" value="SANT"/>
    <property type="match status" value="1"/>
</dbReference>
<dbReference type="InterPro" id="IPR017930">
    <property type="entry name" value="Myb_dom"/>
</dbReference>
<dbReference type="SUPFAM" id="SSF46689">
    <property type="entry name" value="Homeodomain-like"/>
    <property type="match status" value="1"/>
</dbReference>
<dbReference type="Pfam" id="PF00249">
    <property type="entry name" value="Myb_DNA-binding"/>
    <property type="match status" value="1"/>
</dbReference>
<dbReference type="PROSITE" id="PS51294">
    <property type="entry name" value="HTH_MYB"/>
    <property type="match status" value="1"/>
</dbReference>
<feature type="compositionally biased region" description="Basic and acidic residues" evidence="5">
    <location>
        <begin position="94"/>
        <end position="106"/>
    </location>
</feature>
<dbReference type="PROSITE" id="PS51293">
    <property type="entry name" value="SANT"/>
    <property type="match status" value="1"/>
</dbReference>
<reference evidence="9 10" key="1">
    <citation type="submission" date="2024-10" db="EMBL/GenBank/DDBJ databases">
        <title>Updated reference genomes for cyclostephanoid diatoms.</title>
        <authorList>
            <person name="Roberts W.R."/>
            <person name="Alverson A.J."/>
        </authorList>
    </citation>
    <scope>NUCLEOTIDE SEQUENCE [LARGE SCALE GENOMIC DNA]</scope>
    <source>
        <strain evidence="9 10">AJA010-31</strain>
    </source>
</reference>
<sequence>MASTTTTAQAQGSGTWTGEENQKFFEAFILYGEGNWSKMATLIGTRTNTQVKSHAQKLSEAHPLEYEQLKRGEIPIVKWRRMEKKGTAKSNRNTKAELGCHDPRKPPPELLAAAVAPPRPHLTGGEVARIHFHMRDHAILSPTSSSDILDAVDVEANVSPVNVLIPVGFTESVPRKASTIPAIVLQVHMIKGDDVHGKKVNEILFAPTDFNNSAEYFIFPNGARRPIGRDRLLRTRLKQLLKSHWTSRWWVHNPSEKQDLEGFIAILFFMFESTEWRNQSYPCNIEEIADILEVIRLAIFLWYRMKMYFNATDYTIFGPDGIHRAIQVHNMVLLFIQYTQTIKRPLIVTEDDALMD</sequence>
<keyword evidence="3" id="KW-0804">Transcription</keyword>
<keyword evidence="10" id="KW-1185">Reference proteome</keyword>
<evidence type="ECO:0000259" key="7">
    <source>
        <dbReference type="PROSITE" id="PS51293"/>
    </source>
</evidence>
<evidence type="ECO:0000313" key="10">
    <source>
        <dbReference type="Proteomes" id="UP001530400"/>
    </source>
</evidence>
<dbReference type="InterPro" id="IPR017884">
    <property type="entry name" value="SANT_dom"/>
</dbReference>
<feature type="domain" description="SANT" evidence="7">
    <location>
        <begin position="11"/>
        <end position="63"/>
    </location>
</feature>
<dbReference type="InterPro" id="IPR006447">
    <property type="entry name" value="Myb_dom_plants"/>
</dbReference>
<dbReference type="PANTHER" id="PTHR12802">
    <property type="entry name" value="SWI/SNF COMPLEX-RELATED"/>
    <property type="match status" value="1"/>
</dbReference>
<dbReference type="Proteomes" id="UP001530400">
    <property type="component" value="Unassembled WGS sequence"/>
</dbReference>
<evidence type="ECO:0000256" key="4">
    <source>
        <dbReference type="ARBA" id="ARBA00023242"/>
    </source>
</evidence>
<keyword evidence="4" id="KW-0539">Nucleus</keyword>
<keyword evidence="2" id="KW-0238">DNA-binding</keyword>
<organism evidence="9 10">
    <name type="scientific">Cyclotella atomus</name>
    <dbReference type="NCBI Taxonomy" id="382360"/>
    <lineage>
        <taxon>Eukaryota</taxon>
        <taxon>Sar</taxon>
        <taxon>Stramenopiles</taxon>
        <taxon>Ochrophyta</taxon>
        <taxon>Bacillariophyta</taxon>
        <taxon>Coscinodiscophyceae</taxon>
        <taxon>Thalassiosirophycidae</taxon>
        <taxon>Stephanodiscales</taxon>
        <taxon>Stephanodiscaceae</taxon>
        <taxon>Cyclotella</taxon>
    </lineage>
</organism>
<dbReference type="EMBL" id="JALLPJ020001399">
    <property type="protein sequence ID" value="KAL3765579.1"/>
    <property type="molecule type" value="Genomic_DNA"/>
</dbReference>
<evidence type="ECO:0000256" key="1">
    <source>
        <dbReference type="ARBA" id="ARBA00023015"/>
    </source>
</evidence>
<comment type="caution">
    <text evidence="9">The sequence shown here is derived from an EMBL/GenBank/DDBJ whole genome shotgun (WGS) entry which is preliminary data.</text>
</comment>
<gene>
    <name evidence="9" type="ORF">ACHAWO_003871</name>
</gene>
<dbReference type="Gene3D" id="1.10.10.60">
    <property type="entry name" value="Homeodomain-like"/>
    <property type="match status" value="1"/>
</dbReference>
<protein>
    <submittedName>
        <fullName evidence="9">Uncharacterized protein</fullName>
    </submittedName>
</protein>
<evidence type="ECO:0000259" key="8">
    <source>
        <dbReference type="PROSITE" id="PS51294"/>
    </source>
</evidence>
<dbReference type="InterPro" id="IPR001005">
    <property type="entry name" value="SANT/Myb"/>
</dbReference>
<proteinExistence type="predicted"/>
<feature type="domain" description="Myb-like" evidence="6">
    <location>
        <begin position="14"/>
        <end position="59"/>
    </location>
</feature>
<dbReference type="AlphaFoldDB" id="A0ABD3MNW9"/>
<evidence type="ECO:0000313" key="9">
    <source>
        <dbReference type="EMBL" id="KAL3765579.1"/>
    </source>
</evidence>
<dbReference type="PROSITE" id="PS50090">
    <property type="entry name" value="MYB_LIKE"/>
    <property type="match status" value="1"/>
</dbReference>
<dbReference type="GO" id="GO:0003677">
    <property type="term" value="F:DNA binding"/>
    <property type="evidence" value="ECO:0007669"/>
    <property type="project" value="UniProtKB-KW"/>
</dbReference>
<dbReference type="InterPro" id="IPR009057">
    <property type="entry name" value="Homeodomain-like_sf"/>
</dbReference>
<feature type="region of interest" description="Disordered" evidence="5">
    <location>
        <begin position="84"/>
        <end position="106"/>
    </location>
</feature>
<keyword evidence="1" id="KW-0805">Transcription regulation</keyword>
<feature type="domain" description="HTH myb-type" evidence="8">
    <location>
        <begin position="14"/>
        <end position="65"/>
    </location>
</feature>
<evidence type="ECO:0000256" key="2">
    <source>
        <dbReference type="ARBA" id="ARBA00023125"/>
    </source>
</evidence>